<keyword evidence="2" id="KW-1185">Reference proteome</keyword>
<proteinExistence type="predicted"/>
<dbReference type="RefSeq" id="WP_273557051.1">
    <property type="nucleotide sequence ID" value="NZ_JAQRFI010000240.1"/>
</dbReference>
<feature type="non-terminal residue" evidence="1">
    <location>
        <position position="158"/>
    </location>
</feature>
<gene>
    <name evidence="1" type="ORF">PSI23_22055</name>
</gene>
<reference evidence="1 2" key="1">
    <citation type="submission" date="2023-02" db="EMBL/GenBank/DDBJ databases">
        <title>Entomopathogenic bacteria.</title>
        <authorList>
            <person name="Machado R.A."/>
        </authorList>
    </citation>
    <scope>NUCLEOTIDE SEQUENCE [LARGE SCALE GENOMIC DNA]</scope>
    <source>
        <strain evidence="1 2">XENO-10</strain>
    </source>
</reference>
<dbReference type="EMBL" id="JAQRFI010000240">
    <property type="protein sequence ID" value="MDC9591878.1"/>
    <property type="molecule type" value="Genomic_DNA"/>
</dbReference>
<dbReference type="Pfam" id="PF03237">
    <property type="entry name" value="Terminase_6N"/>
    <property type="match status" value="1"/>
</dbReference>
<accession>A0ABT5LL77</accession>
<name>A0ABT5LL77_9GAMM</name>
<dbReference type="Proteomes" id="UP001217178">
    <property type="component" value="Unassembled WGS sequence"/>
</dbReference>
<comment type="caution">
    <text evidence="1">The sequence shown here is derived from an EMBL/GenBank/DDBJ whole genome shotgun (WGS) entry which is preliminary data.</text>
</comment>
<evidence type="ECO:0000313" key="1">
    <source>
        <dbReference type="EMBL" id="MDC9591878.1"/>
    </source>
</evidence>
<protein>
    <submittedName>
        <fullName evidence="1">Terminase family protein</fullName>
    </submittedName>
</protein>
<organism evidence="1 2">
    <name type="scientific">Xenorhabdus yunnanensis</name>
    <dbReference type="NCBI Taxonomy" id="3025878"/>
    <lineage>
        <taxon>Bacteria</taxon>
        <taxon>Pseudomonadati</taxon>
        <taxon>Pseudomonadota</taxon>
        <taxon>Gammaproteobacteria</taxon>
        <taxon>Enterobacterales</taxon>
        <taxon>Morganellaceae</taxon>
        <taxon>Xenorhabdus</taxon>
    </lineage>
</organism>
<feature type="non-terminal residue" evidence="1">
    <location>
        <position position="1"/>
    </location>
</feature>
<evidence type="ECO:0000313" key="2">
    <source>
        <dbReference type="Proteomes" id="UP001217178"/>
    </source>
</evidence>
<sequence length="158" mass="17617">QHGKSDIVSRYLPAYFFGRYPDMRVAGLSYGKDLASEMNRDVQRIMMGEEYKELFPGSALNSRRVVTIDVEAKRNSETFEIVGRKGVYISQGVGGPLTGKKVDLGIIDDPIKNAKEALSPTTKSGIWNWYVSTFKTRLSKNSGEIIMATRWATDDLSG</sequence>